<protein>
    <recommendedName>
        <fullName evidence="1">ULTRAPETALA1/2 SAND domain-containing protein</fullName>
    </recommendedName>
</protein>
<dbReference type="EMBL" id="QEFC01001430">
    <property type="protein sequence ID" value="KAE9458148.1"/>
    <property type="molecule type" value="Genomic_DNA"/>
</dbReference>
<dbReference type="GO" id="GO:0005829">
    <property type="term" value="C:cytosol"/>
    <property type="evidence" value="ECO:0007669"/>
    <property type="project" value="TreeGrafter"/>
</dbReference>
<feature type="domain" description="ULTRAPETALA1/2 SAND" evidence="1">
    <location>
        <begin position="21"/>
        <end position="79"/>
    </location>
</feature>
<accession>A0A6A4LUY6</accession>
<dbReference type="Pfam" id="PF23292">
    <property type="entry name" value="SAND_ULT1"/>
    <property type="match status" value="2"/>
</dbReference>
<feature type="non-terminal residue" evidence="2">
    <location>
        <position position="1"/>
    </location>
</feature>
<dbReference type="InterPro" id="IPR020533">
    <property type="entry name" value="Developmental_reg_ULTRAPETALA"/>
</dbReference>
<dbReference type="OrthoDB" id="660341at2759"/>
<dbReference type="AlphaFoldDB" id="A0A6A4LUY6"/>
<dbReference type="PANTHER" id="PTHR34053:SF1">
    <property type="entry name" value="PROTEIN ULTRAPETALA 1"/>
    <property type="match status" value="1"/>
</dbReference>
<organism evidence="2 3">
    <name type="scientific">Rhododendron williamsianum</name>
    <dbReference type="NCBI Taxonomy" id="262921"/>
    <lineage>
        <taxon>Eukaryota</taxon>
        <taxon>Viridiplantae</taxon>
        <taxon>Streptophyta</taxon>
        <taxon>Embryophyta</taxon>
        <taxon>Tracheophyta</taxon>
        <taxon>Spermatophyta</taxon>
        <taxon>Magnoliopsida</taxon>
        <taxon>eudicotyledons</taxon>
        <taxon>Gunneridae</taxon>
        <taxon>Pentapetalae</taxon>
        <taxon>asterids</taxon>
        <taxon>Ericales</taxon>
        <taxon>Ericaceae</taxon>
        <taxon>Ericoideae</taxon>
        <taxon>Rhodoreae</taxon>
        <taxon>Rhododendron</taxon>
    </lineage>
</organism>
<proteinExistence type="predicted"/>
<dbReference type="InterPro" id="IPR057011">
    <property type="entry name" value="ULT1/2_SAND"/>
</dbReference>
<feature type="domain" description="ULTRAPETALA1/2 SAND" evidence="1">
    <location>
        <begin position="95"/>
        <end position="142"/>
    </location>
</feature>
<evidence type="ECO:0000313" key="3">
    <source>
        <dbReference type="Proteomes" id="UP000428333"/>
    </source>
</evidence>
<dbReference type="Proteomes" id="UP000428333">
    <property type="component" value="Linkage Group LG06"/>
</dbReference>
<sequence>MEVVVHGQGATMFSDEELRGIANIERGPNHIEVMCLSRSSDYGELPGKLKIFPHGKLIEIKCECFPTCREGKSIIVSFNLSALLREVVMAVDRFCLHILLSPRSFVRHYESEELSNWKNQICVLTEKDKRIPLLNTPLLKYYHRERPEEVKGTLRPRQAIHRYSAPNAGKIVVSASGQRRSVVHSTMLWPKITCEDPEERQSRSKVASVAHVLISSTTLGNRL</sequence>
<reference evidence="2 3" key="1">
    <citation type="journal article" date="2019" name="Genome Biol. Evol.">
        <title>The Rhododendron genome and chromosomal organization provide insight into shared whole-genome duplications across the heath family (Ericaceae).</title>
        <authorList>
            <person name="Soza V.L."/>
            <person name="Lindsley D."/>
            <person name="Waalkes A."/>
            <person name="Ramage E."/>
            <person name="Patwardhan R.P."/>
            <person name="Burton J.N."/>
            <person name="Adey A."/>
            <person name="Kumar A."/>
            <person name="Qiu R."/>
            <person name="Shendure J."/>
            <person name="Hall B."/>
        </authorList>
    </citation>
    <scope>NUCLEOTIDE SEQUENCE [LARGE SCALE GENOMIC DNA]</scope>
    <source>
        <strain evidence="2">RSF 1966-606</strain>
    </source>
</reference>
<comment type="caution">
    <text evidence="2">The sequence shown here is derived from an EMBL/GenBank/DDBJ whole genome shotgun (WGS) entry which is preliminary data.</text>
</comment>
<evidence type="ECO:0000313" key="2">
    <source>
        <dbReference type="EMBL" id="KAE9458148.1"/>
    </source>
</evidence>
<name>A0A6A4LUY6_9ERIC</name>
<dbReference type="GO" id="GO:0005634">
    <property type="term" value="C:nucleus"/>
    <property type="evidence" value="ECO:0007669"/>
    <property type="project" value="TreeGrafter"/>
</dbReference>
<evidence type="ECO:0000259" key="1">
    <source>
        <dbReference type="Pfam" id="PF23292"/>
    </source>
</evidence>
<gene>
    <name evidence="2" type="ORF">C3L33_09948</name>
</gene>
<keyword evidence="3" id="KW-1185">Reference proteome</keyword>
<dbReference type="PANTHER" id="PTHR34053">
    <property type="entry name" value="PROTEIN ULTRAPETALA 1"/>
    <property type="match status" value="1"/>
</dbReference>